<sequence>MRYTRFFPYCLLPIAYCLLPIASCLFPVPHLPISPSPHLPISPPSPKISWWNSQDCV</sequence>
<reference evidence="2" key="1">
    <citation type="journal article" date="2017" name="Proc. Natl. Acad. Sci. U.S.A.">
        <title>Comparative genomics uncovers the prolific and distinctive metabolic potential of the cyanobacterial genus Moorea.</title>
        <authorList>
            <person name="Leao T."/>
            <person name="Castelao G."/>
            <person name="Korobeynikov A."/>
            <person name="Monroe E.A."/>
            <person name="Podell S."/>
            <person name="Glukhov E."/>
            <person name="Allen E.E."/>
            <person name="Gerwick W.H."/>
            <person name="Gerwick L."/>
        </authorList>
    </citation>
    <scope>NUCLEOTIDE SEQUENCE</scope>
    <source>
        <strain evidence="2">JHB</strain>
    </source>
</reference>
<proteinExistence type="predicted"/>
<organism evidence="2">
    <name type="scientific">Moorena producens (strain JHB)</name>
    <dbReference type="NCBI Taxonomy" id="1454205"/>
    <lineage>
        <taxon>Bacteria</taxon>
        <taxon>Bacillati</taxon>
        <taxon>Cyanobacteriota</taxon>
        <taxon>Cyanophyceae</taxon>
        <taxon>Coleofasciculales</taxon>
        <taxon>Coleofasciculaceae</taxon>
        <taxon>Moorena</taxon>
    </lineage>
</organism>
<keyword evidence="1" id="KW-1133">Transmembrane helix</keyword>
<name>A0A9Q9STT9_MOOP1</name>
<keyword evidence="1" id="KW-0812">Transmembrane</keyword>
<reference evidence="2" key="2">
    <citation type="submission" date="2022-10" db="EMBL/GenBank/DDBJ databases">
        <authorList>
            <person name="Ngo T.-E."/>
        </authorList>
    </citation>
    <scope>NUCLEOTIDE SEQUENCE</scope>
    <source>
        <strain evidence="2">JHB</strain>
    </source>
</reference>
<dbReference type="Proteomes" id="UP000176944">
    <property type="component" value="Chromosome"/>
</dbReference>
<feature type="transmembrane region" description="Helical" evidence="1">
    <location>
        <begin position="6"/>
        <end position="28"/>
    </location>
</feature>
<evidence type="ECO:0000256" key="1">
    <source>
        <dbReference type="SAM" id="Phobius"/>
    </source>
</evidence>
<accession>A0A9Q9STT9</accession>
<dbReference type="EMBL" id="CP017708">
    <property type="protein sequence ID" value="WAN69503.1"/>
    <property type="molecule type" value="Genomic_DNA"/>
</dbReference>
<protein>
    <submittedName>
        <fullName evidence="2">Uncharacterized protein</fullName>
    </submittedName>
</protein>
<gene>
    <name evidence="2" type="ORF">BJP36_36025</name>
</gene>
<keyword evidence="1" id="KW-0472">Membrane</keyword>
<evidence type="ECO:0000313" key="2">
    <source>
        <dbReference type="EMBL" id="WAN69503.1"/>
    </source>
</evidence>
<dbReference type="AlphaFoldDB" id="A0A9Q9STT9"/>